<dbReference type="InterPro" id="IPR045121">
    <property type="entry name" value="CoAse"/>
</dbReference>
<keyword evidence="6" id="KW-0464">Manganese</keyword>
<dbReference type="PANTHER" id="PTHR12992:SF11">
    <property type="entry name" value="MITOCHONDRIAL COENZYME A DIPHOSPHATASE NUDT8"/>
    <property type="match status" value="1"/>
</dbReference>
<evidence type="ECO:0000256" key="4">
    <source>
        <dbReference type="ARBA" id="ARBA00022801"/>
    </source>
</evidence>
<dbReference type="InterPro" id="IPR000086">
    <property type="entry name" value="NUDIX_hydrolase_dom"/>
</dbReference>
<reference evidence="8 9" key="1">
    <citation type="submission" date="2021-05" db="EMBL/GenBank/DDBJ databases">
        <title>Shewanella sp. JM162201.</title>
        <authorList>
            <person name="Xu S."/>
            <person name="Li A."/>
        </authorList>
    </citation>
    <scope>NUCLEOTIDE SEQUENCE [LARGE SCALE GENOMIC DNA]</scope>
    <source>
        <strain evidence="8 9">JM162201</strain>
    </source>
</reference>
<evidence type="ECO:0000313" key="9">
    <source>
        <dbReference type="Proteomes" id="UP001195903"/>
    </source>
</evidence>
<proteinExistence type="predicted"/>
<dbReference type="PROSITE" id="PS51462">
    <property type="entry name" value="NUDIX"/>
    <property type="match status" value="1"/>
</dbReference>
<evidence type="ECO:0000256" key="5">
    <source>
        <dbReference type="ARBA" id="ARBA00022842"/>
    </source>
</evidence>
<dbReference type="InterPro" id="IPR015797">
    <property type="entry name" value="NUDIX_hydrolase-like_dom_sf"/>
</dbReference>
<dbReference type="Gene3D" id="3.90.79.10">
    <property type="entry name" value="Nucleoside Triphosphate Pyrophosphohydrolase"/>
    <property type="match status" value="1"/>
</dbReference>
<organism evidence="8 9">
    <name type="scientific">Shewanella jiangmenensis</name>
    <dbReference type="NCBI Taxonomy" id="2837387"/>
    <lineage>
        <taxon>Bacteria</taxon>
        <taxon>Pseudomonadati</taxon>
        <taxon>Pseudomonadota</taxon>
        <taxon>Gammaproteobacteria</taxon>
        <taxon>Alteromonadales</taxon>
        <taxon>Shewanellaceae</taxon>
        <taxon>Shewanella</taxon>
    </lineage>
</organism>
<comment type="cofactor">
    <cofactor evidence="1">
        <name>Mn(2+)</name>
        <dbReference type="ChEBI" id="CHEBI:29035"/>
    </cofactor>
</comment>
<evidence type="ECO:0000256" key="1">
    <source>
        <dbReference type="ARBA" id="ARBA00001936"/>
    </source>
</evidence>
<keyword evidence="3" id="KW-0479">Metal-binding</keyword>
<gene>
    <name evidence="8" type="ORF">KJI95_13500</name>
</gene>
<dbReference type="PANTHER" id="PTHR12992">
    <property type="entry name" value="NUDIX HYDROLASE"/>
    <property type="match status" value="1"/>
</dbReference>
<protein>
    <submittedName>
        <fullName evidence="8">CoA pyrophosphatase</fullName>
    </submittedName>
</protein>
<evidence type="ECO:0000256" key="6">
    <source>
        <dbReference type="ARBA" id="ARBA00023211"/>
    </source>
</evidence>
<keyword evidence="9" id="KW-1185">Reference proteome</keyword>
<dbReference type="RefSeq" id="WP_214507917.1">
    <property type="nucleotide sequence ID" value="NZ_JAHEPS010000005.1"/>
</dbReference>
<dbReference type="Proteomes" id="UP001195903">
    <property type="component" value="Unassembled WGS sequence"/>
</dbReference>
<name>A0ABS5V6S5_9GAMM</name>
<keyword evidence="4" id="KW-0378">Hydrolase</keyword>
<keyword evidence="5" id="KW-0460">Magnesium</keyword>
<feature type="domain" description="Nudix hydrolase" evidence="7">
    <location>
        <begin position="26"/>
        <end position="158"/>
    </location>
</feature>
<comment type="caution">
    <text evidence="8">The sequence shown here is derived from an EMBL/GenBank/DDBJ whole genome shotgun (WGS) entry which is preliminary data.</text>
</comment>
<evidence type="ECO:0000259" key="7">
    <source>
        <dbReference type="PROSITE" id="PS51462"/>
    </source>
</evidence>
<evidence type="ECO:0000256" key="3">
    <source>
        <dbReference type="ARBA" id="ARBA00022723"/>
    </source>
</evidence>
<evidence type="ECO:0000313" key="8">
    <source>
        <dbReference type="EMBL" id="MBT1445532.1"/>
    </source>
</evidence>
<accession>A0ABS5V6S5</accession>
<dbReference type="EMBL" id="JAHEPS010000005">
    <property type="protein sequence ID" value="MBT1445532.1"/>
    <property type="molecule type" value="Genomic_DNA"/>
</dbReference>
<comment type="cofactor">
    <cofactor evidence="2">
        <name>Mg(2+)</name>
        <dbReference type="ChEBI" id="CHEBI:18420"/>
    </cofactor>
</comment>
<evidence type="ECO:0000256" key="2">
    <source>
        <dbReference type="ARBA" id="ARBA00001946"/>
    </source>
</evidence>
<dbReference type="Pfam" id="PF00293">
    <property type="entry name" value="NUDIX"/>
    <property type="match status" value="1"/>
</dbReference>
<dbReference type="SUPFAM" id="SSF55811">
    <property type="entry name" value="Nudix"/>
    <property type="match status" value="1"/>
</dbReference>
<sequence length="201" mass="22890">MDQLRLRFSLQPLRHQLVSAPLQTSLRRAAVLIALETWQDEVHLLLTTRPAHLKAHPGQISFPGGKIEPDDLSPIHTAMREAEEEIGLERSNLKLWGKFPNHKTFTGFEITPVIAEVKSPFALKLDPGEVADCFRVPLRFLMEDRHRHVRRFHRQGAEYEVVFIPWQGRLIWGATAAMIDLLCRHLRDGGAVNSSPKNSSQ</sequence>
<dbReference type="CDD" id="cd03426">
    <property type="entry name" value="NUDIX_CoAse_Nudt7"/>
    <property type="match status" value="1"/>
</dbReference>